<organism evidence="3 4">
    <name type="scientific">Actinacidiphila acidipaludis</name>
    <dbReference type="NCBI Taxonomy" id="2873382"/>
    <lineage>
        <taxon>Bacteria</taxon>
        <taxon>Bacillati</taxon>
        <taxon>Actinomycetota</taxon>
        <taxon>Actinomycetes</taxon>
        <taxon>Kitasatosporales</taxon>
        <taxon>Streptomycetaceae</taxon>
        <taxon>Actinacidiphila</taxon>
    </lineage>
</organism>
<sequence length="319" mass="35614">MTCEPVPRGLLNRGWRLTTTNGRFFVKQYVSTDTANPVVIGRQHRATRLLARLGLPAAAPLPDDRGATVSVVGGTGYALFPWVEGRHREGTELTEAQSRRLGTLLGRVHTALASVQPPAPPRLHPSADPGRTHADIARLLGLVRTHRAADAADAAFDSLAEQRLLERRILLRHHAHRRPPAAHGPVSGWVHGDFHPLNLLYRGDEPAAIVDWDRLGVKPRAEEAVRAAAIFFLHPVDGRLDLRKVRAYARAYRRAADATSEEVAAAVHRVWWERLNDFWMLHWHYGRADRRADHQFPAASALAVWWTEEYAAVREAFAG</sequence>
<gene>
    <name evidence="3" type="ORF">K7862_23540</name>
</gene>
<dbReference type="Proteomes" id="UP000778578">
    <property type="component" value="Unassembled WGS sequence"/>
</dbReference>
<keyword evidence="4" id="KW-1185">Reference proteome</keyword>
<dbReference type="EMBL" id="JAINZZ010000033">
    <property type="protein sequence ID" value="MBY8880586.1"/>
    <property type="molecule type" value="Genomic_DNA"/>
</dbReference>
<dbReference type="InterPro" id="IPR011009">
    <property type="entry name" value="Kinase-like_dom_sf"/>
</dbReference>
<dbReference type="Gene3D" id="3.90.1200.10">
    <property type="match status" value="1"/>
</dbReference>
<dbReference type="Gene3D" id="3.30.200.20">
    <property type="entry name" value="Phosphorylase Kinase, domain 1"/>
    <property type="match status" value="1"/>
</dbReference>
<reference evidence="3 4" key="1">
    <citation type="submission" date="2021-08" db="EMBL/GenBank/DDBJ databases">
        <title>WGS of actinomycetes from Thailand.</title>
        <authorList>
            <person name="Thawai C."/>
        </authorList>
    </citation>
    <scope>NUCLEOTIDE SEQUENCE [LARGE SCALE GENOMIC DNA]</scope>
    <source>
        <strain evidence="3 4">PLK6-54</strain>
    </source>
</reference>
<feature type="domain" description="Aminoglycoside phosphotransferase" evidence="2">
    <location>
        <begin position="2"/>
        <end position="256"/>
    </location>
</feature>
<protein>
    <submittedName>
        <fullName evidence="3">Phosphotransferase</fullName>
    </submittedName>
</protein>
<dbReference type="PANTHER" id="PTHR21064">
    <property type="entry name" value="AMINOGLYCOSIDE PHOSPHOTRANSFERASE DOMAIN-CONTAINING PROTEIN-RELATED"/>
    <property type="match status" value="1"/>
</dbReference>
<accession>A0ABS7QBR5</accession>
<dbReference type="RefSeq" id="WP_222965797.1">
    <property type="nucleotide sequence ID" value="NZ_JAINZZ010000033.1"/>
</dbReference>
<dbReference type="InterPro" id="IPR002575">
    <property type="entry name" value="Aminoglycoside_PTrfase"/>
</dbReference>
<name>A0ABS7QBR5_9ACTN</name>
<comment type="similarity">
    <text evidence="1">Belongs to the pseudomonas-type ThrB family.</text>
</comment>
<evidence type="ECO:0000313" key="4">
    <source>
        <dbReference type="Proteomes" id="UP000778578"/>
    </source>
</evidence>
<comment type="caution">
    <text evidence="3">The sequence shown here is derived from an EMBL/GenBank/DDBJ whole genome shotgun (WGS) entry which is preliminary data.</text>
</comment>
<dbReference type="Pfam" id="PF01636">
    <property type="entry name" value="APH"/>
    <property type="match status" value="1"/>
</dbReference>
<dbReference type="InterPro" id="IPR050249">
    <property type="entry name" value="Pseudomonas-type_ThrB"/>
</dbReference>
<evidence type="ECO:0000313" key="3">
    <source>
        <dbReference type="EMBL" id="MBY8880586.1"/>
    </source>
</evidence>
<dbReference type="PANTHER" id="PTHR21064:SF6">
    <property type="entry name" value="AMINOGLYCOSIDE PHOSPHOTRANSFERASE DOMAIN-CONTAINING PROTEIN"/>
    <property type="match status" value="1"/>
</dbReference>
<evidence type="ECO:0000256" key="1">
    <source>
        <dbReference type="ARBA" id="ARBA00038240"/>
    </source>
</evidence>
<evidence type="ECO:0000259" key="2">
    <source>
        <dbReference type="Pfam" id="PF01636"/>
    </source>
</evidence>
<dbReference type="SUPFAM" id="SSF56112">
    <property type="entry name" value="Protein kinase-like (PK-like)"/>
    <property type="match status" value="1"/>
</dbReference>
<proteinExistence type="inferred from homology"/>